<evidence type="ECO:0000313" key="3">
    <source>
        <dbReference type="Proteomes" id="UP001628646"/>
    </source>
</evidence>
<organism evidence="2 3">
    <name type="scientific">Pseudomonas azerbaijanorientalis</name>
    <dbReference type="NCBI Taxonomy" id="2842350"/>
    <lineage>
        <taxon>Bacteria</taxon>
        <taxon>Pseudomonadati</taxon>
        <taxon>Pseudomonadota</taxon>
        <taxon>Gammaproteobacteria</taxon>
        <taxon>Pseudomonadales</taxon>
        <taxon>Pseudomonadaceae</taxon>
        <taxon>Pseudomonas</taxon>
    </lineage>
</organism>
<evidence type="ECO:0000313" key="2">
    <source>
        <dbReference type="EMBL" id="MFL8999743.1"/>
    </source>
</evidence>
<proteinExistence type="predicted"/>
<dbReference type="Proteomes" id="UP001628646">
    <property type="component" value="Unassembled WGS sequence"/>
</dbReference>
<dbReference type="InterPro" id="IPR010752">
    <property type="entry name" value="DUF1329"/>
</dbReference>
<name>A0ABW8W861_9PSED</name>
<dbReference type="EMBL" id="JBJNUY010000005">
    <property type="protein sequence ID" value="MFL8999743.1"/>
    <property type="molecule type" value="Genomic_DNA"/>
</dbReference>
<reference evidence="2 3" key="1">
    <citation type="submission" date="2024-12" db="EMBL/GenBank/DDBJ databases">
        <title>Pseudomonas species isolated from Lotus nodules promote plant growth.</title>
        <authorList>
            <person name="Yu Y.-H."/>
            <person name="Kurtenbach J."/>
            <person name="Crosbie D."/>
            <person name="Brachmann A."/>
            <person name="Marin M."/>
        </authorList>
    </citation>
    <scope>NUCLEOTIDE SEQUENCE [LARGE SCALE GENOMIC DNA]</scope>
    <source>
        <strain evidence="2 3">PLb11B</strain>
    </source>
</reference>
<dbReference type="Pfam" id="PF07044">
    <property type="entry name" value="DUF1329"/>
    <property type="match status" value="1"/>
</dbReference>
<keyword evidence="3" id="KW-1185">Reference proteome</keyword>
<comment type="caution">
    <text evidence="2">The sequence shown here is derived from an EMBL/GenBank/DDBJ whole genome shotgun (WGS) entry which is preliminary data.</text>
</comment>
<dbReference type="CDD" id="cd16329">
    <property type="entry name" value="LolA_like"/>
    <property type="match status" value="1"/>
</dbReference>
<dbReference type="Gene3D" id="2.50.20.10">
    <property type="entry name" value="Lipoprotein localisation LolA/LolB/LppX"/>
    <property type="match status" value="1"/>
</dbReference>
<evidence type="ECO:0000256" key="1">
    <source>
        <dbReference type="SAM" id="SignalP"/>
    </source>
</evidence>
<gene>
    <name evidence="2" type="ORF">ACJ8NA_13945</name>
</gene>
<feature type="chain" id="PRO_5045892135" evidence="1">
    <location>
        <begin position="25"/>
        <end position="457"/>
    </location>
</feature>
<protein>
    <submittedName>
        <fullName evidence="2">DUF1329 domain-containing protein</fullName>
    </submittedName>
</protein>
<dbReference type="RefSeq" id="WP_407800132.1">
    <property type="nucleotide sequence ID" value="NZ_JBJNUX010000004.1"/>
</dbReference>
<keyword evidence="1" id="KW-0732">Signal</keyword>
<accession>A0ABW8W861</accession>
<sequence>MHIQHKTLLLSVLLASSFSSVALAKSSPEEAARLGRELTPMGAEKAGNADGSIPAWSGKWRGAPPNLNYAGSGSQYPNPYADEKPLFTITAQNMAQYEGKLSDGQKALFRHYPQTFKMPIYPSHRDFRYSERVESNIAKNAVDAELISDGNGVTNAIGASPFPIPKNGYELMWNLNLPARAWKEDAVYTMALTLSNGERSLESMDYKIYSVWDDPKESVGSSGGVQAYAMVSTLEPARKKGEIILAHTFTDPMASPSQAWQYVPGMRRVRRAPTVAYDTPFGAGGFRVMDEDRLFNGAPDRYEWKLLGKQEMYIPYNNNKLDDPGLKLDQLLATKGHVNPDYMRYELHRVWVLEANLKPGKRHVYGKRRLYIDEDSWIGVLADNYDGKGALWRSNMQTTVYAYDMQGFQARLAMFHDLIAGSYLTDRLLNGQPPARLNSSSFEADYFTTTNLRKLGR</sequence>
<feature type="signal peptide" evidence="1">
    <location>
        <begin position="1"/>
        <end position="24"/>
    </location>
</feature>